<dbReference type="AlphaFoldDB" id="A0A9X6RNV7"/>
<dbReference type="EMBL" id="MTYJ01000468">
    <property type="protein sequence ID" value="OWA54828.1"/>
    <property type="molecule type" value="Genomic_DNA"/>
</dbReference>
<protein>
    <submittedName>
        <fullName evidence="1">Uncharacterized protein</fullName>
    </submittedName>
</protein>
<organism evidence="1 2">
    <name type="scientific">Hypsibius exemplaris</name>
    <name type="common">Freshwater tardigrade</name>
    <dbReference type="NCBI Taxonomy" id="2072580"/>
    <lineage>
        <taxon>Eukaryota</taxon>
        <taxon>Metazoa</taxon>
        <taxon>Ecdysozoa</taxon>
        <taxon>Tardigrada</taxon>
        <taxon>Eutardigrada</taxon>
        <taxon>Parachela</taxon>
        <taxon>Hypsibioidea</taxon>
        <taxon>Hypsibiidae</taxon>
        <taxon>Hypsibius</taxon>
    </lineage>
</organism>
<gene>
    <name evidence="1" type="ORF">BV898_19222</name>
</gene>
<evidence type="ECO:0000313" key="2">
    <source>
        <dbReference type="Proteomes" id="UP000192578"/>
    </source>
</evidence>
<comment type="caution">
    <text evidence="1">The sequence shown here is derived from an EMBL/GenBank/DDBJ whole genome shotgun (WGS) entry which is preliminary data.</text>
</comment>
<reference evidence="2" key="1">
    <citation type="submission" date="2017-01" db="EMBL/GenBank/DDBJ databases">
        <title>Comparative genomics of anhydrobiosis in the tardigrade Hypsibius dujardini.</title>
        <authorList>
            <person name="Yoshida Y."/>
            <person name="Koutsovoulos G."/>
            <person name="Laetsch D."/>
            <person name="Stevens L."/>
            <person name="Kumar S."/>
            <person name="Horikawa D."/>
            <person name="Ishino K."/>
            <person name="Komine S."/>
            <person name="Tomita M."/>
            <person name="Blaxter M."/>
            <person name="Arakawa K."/>
        </authorList>
    </citation>
    <scope>NUCLEOTIDE SEQUENCE [LARGE SCALE GENOMIC DNA]</scope>
    <source>
        <strain evidence="2">Z151</strain>
    </source>
</reference>
<keyword evidence="2" id="KW-1185">Reference proteome</keyword>
<evidence type="ECO:0000313" key="1">
    <source>
        <dbReference type="EMBL" id="OWA54828.1"/>
    </source>
</evidence>
<proteinExistence type="predicted"/>
<accession>A0A9X6RNV7</accession>
<name>A0A9X6RNV7_HYPEX</name>
<dbReference type="Proteomes" id="UP000192578">
    <property type="component" value="Unassembled WGS sequence"/>
</dbReference>
<sequence length="179" mass="19759">MKAEAAKAQRDHVAAMTAKVNEFQKQINDAVIRAEDQYHEPCRRFPPDGMKIFQKVRQHLHRHRQLCRFSWSHGSADRTPCRSKGDYPNALNGMTGLVSTVSKREAVKETIDKISGFGGVVTAFGKMLGSSGDAASQKLRGLLDRAGAVGKTYEKPCRLRAMQANRPSGQMLLGKSTLC</sequence>
<dbReference type="OrthoDB" id="5406275at2759"/>